<organism evidence="7 8">
    <name type="scientific">Setaria digitata</name>
    <dbReference type="NCBI Taxonomy" id="48799"/>
    <lineage>
        <taxon>Eukaryota</taxon>
        <taxon>Metazoa</taxon>
        <taxon>Ecdysozoa</taxon>
        <taxon>Nematoda</taxon>
        <taxon>Chromadorea</taxon>
        <taxon>Rhabditida</taxon>
        <taxon>Spirurina</taxon>
        <taxon>Spiruromorpha</taxon>
        <taxon>Filarioidea</taxon>
        <taxon>Setariidae</taxon>
        <taxon>Setaria</taxon>
    </lineage>
</organism>
<sequence>MVQLYPTHIPTSLLQKGLLTFGSAVVSILNPLRADMVAAVGETTALRPVLKKIHRRMENDICGRKILRDRPRITSATVDLTFLRTLPHGTLGKEYSLFLERLNTTPDERPAVKFIDDGDDLLYIMQRYRETHDFNHVILQMKTTMLEEVTVKYFEGMQLGLPMCVLGGALSGLRLGPKHRRAFVLHYLPWCMEQAVNSQLLIAVDWENHFEVPISELQKACSITPFRKSSFST</sequence>
<evidence type="ECO:0000256" key="1">
    <source>
        <dbReference type="ARBA" id="ARBA00022688"/>
    </source>
</evidence>
<evidence type="ECO:0000256" key="5">
    <source>
        <dbReference type="ARBA" id="ARBA00023239"/>
    </source>
</evidence>
<keyword evidence="2 6" id="KW-0999">Mitochondrion inner membrane</keyword>
<dbReference type="GO" id="GO:0031314">
    <property type="term" value="C:extrinsic component of mitochondrial inner membrane"/>
    <property type="evidence" value="ECO:0007669"/>
    <property type="project" value="UniProtKB-UniRule"/>
</dbReference>
<dbReference type="PANTHER" id="PTHR12922:SF7">
    <property type="entry name" value="UBIQUINONE BIOSYNTHESIS PROTEIN COQ4 HOMOLOG, MITOCHONDRIAL"/>
    <property type="match status" value="1"/>
</dbReference>
<feature type="binding site" evidence="6">
    <location>
        <position position="132"/>
    </location>
    <ligand>
        <name>Zn(2+)</name>
        <dbReference type="ChEBI" id="CHEBI:29105"/>
    </ligand>
</feature>
<evidence type="ECO:0000313" key="8">
    <source>
        <dbReference type="WBParaSite" id="sdigi.contig168.g5573.t1"/>
    </source>
</evidence>
<dbReference type="GO" id="GO:0008270">
    <property type="term" value="F:zinc ion binding"/>
    <property type="evidence" value="ECO:0007669"/>
    <property type="project" value="UniProtKB-UniRule"/>
</dbReference>
<accession>A0A915PP13</accession>
<keyword evidence="5 6" id="KW-0456">Lyase</keyword>
<comment type="cofactor">
    <cofactor evidence="6">
        <name>Zn(2+)</name>
        <dbReference type="ChEBI" id="CHEBI:29105"/>
    </cofactor>
</comment>
<dbReference type="Pfam" id="PF05019">
    <property type="entry name" value="Coq4"/>
    <property type="match status" value="1"/>
</dbReference>
<comment type="catalytic activity">
    <reaction evidence="6">
        <text>a 4-hydroxy-3-methoxy-5-(all-trans-polyprenyl)benzoate + H(+) = a 2-methoxy-6-(all-trans-polyprenyl)phenol + CO2</text>
        <dbReference type="Rhea" id="RHEA:81179"/>
        <dbReference type="Rhea" id="RHEA-COMP:9551"/>
        <dbReference type="Rhea" id="RHEA-COMP:10931"/>
        <dbReference type="ChEBI" id="CHEBI:15378"/>
        <dbReference type="ChEBI" id="CHEBI:16526"/>
        <dbReference type="ChEBI" id="CHEBI:62731"/>
        <dbReference type="ChEBI" id="CHEBI:84443"/>
        <dbReference type="EC" id="4.1.1.130"/>
    </reaction>
</comment>
<evidence type="ECO:0000256" key="2">
    <source>
        <dbReference type="ARBA" id="ARBA00022792"/>
    </source>
</evidence>
<comment type="function">
    <text evidence="6">Lyase that catalyzes the C1-decarboxylation of 4-hydroxy-3-methoxy-5-(all-trans-polyprenyl)benzoic acid into 2-methoxy-6-(all-trans-polyprenyl)phenol during ubiquinone biosynthesis.</text>
</comment>
<keyword evidence="3 6" id="KW-0496">Mitochondrion</keyword>
<keyword evidence="7" id="KW-1185">Reference proteome</keyword>
<protein>
    <recommendedName>
        <fullName evidence="6">Ubiquinone biosynthesis protein COQ4 homolog, mitochondrial</fullName>
    </recommendedName>
    <alternativeName>
        <fullName evidence="6">4-hydroxy-3-methoxy-5-polyprenylbenzoate decarboxylase</fullName>
        <ecNumber evidence="6">4.1.1.130</ecNumber>
    </alternativeName>
    <alternativeName>
        <fullName evidence="6">Coenzyme Q biosynthesis protein 4 homolog</fullName>
    </alternativeName>
</protein>
<keyword evidence="4 6" id="KW-0472">Membrane</keyword>
<evidence type="ECO:0000256" key="4">
    <source>
        <dbReference type="ARBA" id="ARBA00023136"/>
    </source>
</evidence>
<evidence type="ECO:0000256" key="3">
    <source>
        <dbReference type="ARBA" id="ARBA00023128"/>
    </source>
</evidence>
<dbReference type="HAMAP" id="MF_03111">
    <property type="entry name" value="Coq4"/>
    <property type="match status" value="1"/>
</dbReference>
<dbReference type="PANTHER" id="PTHR12922">
    <property type="entry name" value="UBIQUINONE BIOSYNTHESIS PROTEIN"/>
    <property type="match status" value="1"/>
</dbReference>
<dbReference type="WBParaSite" id="sdigi.contig168.g5573.t1">
    <property type="protein sequence ID" value="sdigi.contig168.g5573.t1"/>
    <property type="gene ID" value="sdigi.contig168.g5573"/>
</dbReference>
<feature type="binding site" evidence="6">
    <location>
        <position position="136"/>
    </location>
    <ligand>
        <name>Zn(2+)</name>
        <dbReference type="ChEBI" id="CHEBI:29105"/>
    </ligand>
</feature>
<evidence type="ECO:0000313" key="7">
    <source>
        <dbReference type="Proteomes" id="UP000887581"/>
    </source>
</evidence>
<keyword evidence="6" id="KW-0862">Zinc</keyword>
<dbReference type="InterPro" id="IPR027540">
    <property type="entry name" value="Coq4_euk"/>
</dbReference>
<dbReference type="Proteomes" id="UP000887581">
    <property type="component" value="Unplaced"/>
</dbReference>
<dbReference type="GO" id="GO:0120539">
    <property type="term" value="F:4-hydroxy-3-methoxy-5-polyprenylbenzoate decarboxylase activity"/>
    <property type="evidence" value="ECO:0007669"/>
    <property type="project" value="UniProtKB-EC"/>
</dbReference>
<proteinExistence type="inferred from homology"/>
<comment type="pathway">
    <text evidence="6">Cofactor biosynthesis; ubiquinone biosynthesis.</text>
</comment>
<evidence type="ECO:0000256" key="6">
    <source>
        <dbReference type="HAMAP-Rule" id="MF_03111"/>
    </source>
</evidence>
<feature type="binding site" evidence="6">
    <location>
        <position position="133"/>
    </location>
    <ligand>
        <name>Zn(2+)</name>
        <dbReference type="ChEBI" id="CHEBI:29105"/>
    </ligand>
</feature>
<feature type="binding site" evidence="6">
    <location>
        <position position="148"/>
    </location>
    <ligand>
        <name>Zn(2+)</name>
        <dbReference type="ChEBI" id="CHEBI:29105"/>
    </ligand>
</feature>
<keyword evidence="6" id="KW-0479">Metal-binding</keyword>
<keyword evidence="1 6" id="KW-0831">Ubiquinone biosynthesis</keyword>
<reference evidence="8" key="1">
    <citation type="submission" date="2022-11" db="UniProtKB">
        <authorList>
            <consortium name="WormBaseParasite"/>
        </authorList>
    </citation>
    <scope>IDENTIFICATION</scope>
</reference>
<comment type="subcellular location">
    <subcellularLocation>
        <location evidence="6">Mitochondrion inner membrane</location>
        <topology evidence="6">Peripheral membrane protein</topology>
        <orientation evidence="6">Matrix side</orientation>
    </subcellularLocation>
</comment>
<dbReference type="AlphaFoldDB" id="A0A915PP13"/>
<comment type="subunit">
    <text evidence="6">Component of a multi-subunit COQ enzyme complex.</text>
</comment>
<dbReference type="InterPro" id="IPR007715">
    <property type="entry name" value="Coq4"/>
</dbReference>
<comment type="similarity">
    <text evidence="6">Belongs to the COQ4 family.</text>
</comment>
<name>A0A915PP13_9BILA</name>
<dbReference type="EC" id="4.1.1.130" evidence="6"/>